<evidence type="ECO:0000313" key="3">
    <source>
        <dbReference type="EMBL" id="VCT85466.1"/>
    </source>
</evidence>
<accession>A0A650MN67</accession>
<reference evidence="3 4" key="1">
    <citation type="submission" date="2018-06" db="EMBL/GenBank/DDBJ databases">
        <authorList>
            <consortium name="IHU Genomes"/>
        </authorList>
    </citation>
    <scope>NUCLEOTIDE SEQUENCE [LARGE SCALE GENOMIC DNA]</scope>
    <source>
        <strain evidence="3 4">NEC25</strain>
    </source>
</reference>
<protein>
    <recommendedName>
        <fullName evidence="5">HD domain-containing protein</fullName>
    </recommendedName>
</protein>
<name>A0A650MN67_9CLOT</name>
<dbReference type="Proteomes" id="UP000789738">
    <property type="component" value="Unassembled WGS sequence"/>
</dbReference>
<dbReference type="EMBL" id="UWJD01000002">
    <property type="protein sequence ID" value="VCT85466.1"/>
    <property type="molecule type" value="Genomic_DNA"/>
</dbReference>
<dbReference type="EMBL" id="CAKJVE010000004">
    <property type="protein sequence ID" value="CAG9705706.1"/>
    <property type="molecule type" value="Genomic_DNA"/>
</dbReference>
<reference evidence="1" key="2">
    <citation type="submission" date="2021-10" db="EMBL/GenBank/DDBJ databases">
        <authorList>
            <person name="Mesa V."/>
        </authorList>
    </citation>
    <scope>NUCLEOTIDE SEQUENCE</scope>
    <source>
        <strain evidence="1">CC3_PB</strain>
    </source>
</reference>
<dbReference type="SUPFAM" id="SSF109604">
    <property type="entry name" value="HD-domain/PDEase-like"/>
    <property type="match status" value="1"/>
</dbReference>
<sequence length="87" mass="9971">MTSIDHGKLGSIDAHKILTELNCFTKEEIDVICSAVYHHSDKDVIDGIYDELLKDADVLQHYLYNTSDPIQENEEIRLTLLLKELNL</sequence>
<evidence type="ECO:0000313" key="1">
    <source>
        <dbReference type="EMBL" id="CAG9705706.1"/>
    </source>
</evidence>
<proteinExistence type="predicted"/>
<evidence type="ECO:0000313" key="2">
    <source>
        <dbReference type="EMBL" id="CAI3648365.1"/>
    </source>
</evidence>
<reference evidence="2" key="3">
    <citation type="submission" date="2022-10" db="EMBL/GenBank/DDBJ databases">
        <authorList>
            <person name="Aires J."/>
            <person name="Mesa V."/>
        </authorList>
    </citation>
    <scope>NUCLEOTIDE SEQUENCE</scope>
    <source>
        <strain evidence="2">Clostridium neonatale JD116</strain>
    </source>
</reference>
<dbReference type="Proteomes" id="UP001189143">
    <property type="component" value="Unassembled WGS sequence"/>
</dbReference>
<dbReference type="EMBL" id="CAMTCP010000250">
    <property type="protein sequence ID" value="CAI3648365.1"/>
    <property type="molecule type" value="Genomic_DNA"/>
</dbReference>
<gene>
    <name evidence="2" type="ORF">CNEO2_510031</name>
    <name evidence="1" type="ORF">CNEO_42004</name>
    <name evidence="3" type="ORF">CNEONATNEC25_03069</name>
</gene>
<dbReference type="Gene3D" id="1.10.3210.10">
    <property type="entry name" value="Hypothetical protein af1432"/>
    <property type="match status" value="1"/>
</dbReference>
<evidence type="ECO:0000313" key="4">
    <source>
        <dbReference type="Proteomes" id="UP000431451"/>
    </source>
</evidence>
<dbReference type="AlphaFoldDB" id="A0A650MN67"/>
<dbReference type="Proteomes" id="UP000431451">
    <property type="component" value="Unassembled WGS sequence"/>
</dbReference>
<evidence type="ECO:0008006" key="5">
    <source>
        <dbReference type="Google" id="ProtNLM"/>
    </source>
</evidence>
<dbReference type="RefSeq" id="WP_159116712.1">
    <property type="nucleotide sequence ID" value="NZ_CAKJVE010000004.1"/>
</dbReference>
<organism evidence="3 4">
    <name type="scientific">Clostridium neonatale</name>
    <dbReference type="NCBI Taxonomy" id="137838"/>
    <lineage>
        <taxon>Bacteria</taxon>
        <taxon>Bacillati</taxon>
        <taxon>Bacillota</taxon>
        <taxon>Clostridia</taxon>
        <taxon>Eubacteriales</taxon>
        <taxon>Clostridiaceae</taxon>
        <taxon>Clostridium</taxon>
    </lineage>
</organism>